<dbReference type="RefSeq" id="WP_077495516.1">
    <property type="nucleotide sequence ID" value="NZ_MLAG01000007.1"/>
</dbReference>
<proteinExistence type="predicted"/>
<evidence type="ECO:0000259" key="1">
    <source>
        <dbReference type="Pfam" id="PF01548"/>
    </source>
</evidence>
<organism evidence="3 4">
    <name type="scientific">Rodentibacter ratti</name>
    <dbReference type="NCBI Taxonomy" id="1906745"/>
    <lineage>
        <taxon>Bacteria</taxon>
        <taxon>Pseudomonadati</taxon>
        <taxon>Pseudomonadota</taxon>
        <taxon>Gammaproteobacteria</taxon>
        <taxon>Pasteurellales</taxon>
        <taxon>Pasteurellaceae</taxon>
        <taxon>Rodentibacter</taxon>
    </lineage>
</organism>
<evidence type="ECO:0000259" key="2">
    <source>
        <dbReference type="Pfam" id="PF02371"/>
    </source>
</evidence>
<evidence type="ECO:0000313" key="4">
    <source>
        <dbReference type="Proteomes" id="UP000188573"/>
    </source>
</evidence>
<dbReference type="EMBL" id="MLAG01000007">
    <property type="protein sequence ID" value="OOF83761.1"/>
    <property type="molecule type" value="Genomic_DNA"/>
</dbReference>
<feature type="domain" description="Transposase IS110-like N-terminal" evidence="1">
    <location>
        <begin position="8"/>
        <end position="158"/>
    </location>
</feature>
<dbReference type="GO" id="GO:0004803">
    <property type="term" value="F:transposase activity"/>
    <property type="evidence" value="ECO:0007669"/>
    <property type="project" value="InterPro"/>
</dbReference>
<dbReference type="InterPro" id="IPR003346">
    <property type="entry name" value="Transposase_20"/>
</dbReference>
<dbReference type="GO" id="GO:0003677">
    <property type="term" value="F:DNA binding"/>
    <property type="evidence" value="ECO:0007669"/>
    <property type="project" value="InterPro"/>
</dbReference>
<dbReference type="PANTHER" id="PTHR33055:SF3">
    <property type="entry name" value="PUTATIVE TRANSPOSASE FOR IS117-RELATED"/>
    <property type="match status" value="1"/>
</dbReference>
<name>A0A1V3L1P5_9PAST</name>
<dbReference type="InterPro" id="IPR002525">
    <property type="entry name" value="Transp_IS110-like_N"/>
</dbReference>
<dbReference type="InterPro" id="IPR047650">
    <property type="entry name" value="Transpos_IS110"/>
</dbReference>
<feature type="domain" description="Transposase IS116/IS110/IS902 C-terminal" evidence="2">
    <location>
        <begin position="198"/>
        <end position="271"/>
    </location>
</feature>
<dbReference type="Proteomes" id="UP000188573">
    <property type="component" value="Unassembled WGS sequence"/>
</dbReference>
<dbReference type="Pfam" id="PF01548">
    <property type="entry name" value="DEDD_Tnp_IS110"/>
    <property type="match status" value="1"/>
</dbReference>
<dbReference type="Pfam" id="PF02371">
    <property type="entry name" value="Transposase_20"/>
    <property type="match status" value="1"/>
</dbReference>
<dbReference type="GO" id="GO:0006313">
    <property type="term" value="P:DNA transposition"/>
    <property type="evidence" value="ECO:0007669"/>
    <property type="project" value="InterPro"/>
</dbReference>
<accession>A0A1V3L1P5</accession>
<comment type="caution">
    <text evidence="3">The sequence shown here is derived from an EMBL/GenBank/DDBJ whole genome shotgun (WGS) entry which is preliminary data.</text>
</comment>
<keyword evidence="4" id="KW-1185">Reference proteome</keyword>
<gene>
    <name evidence="3" type="ORF">BKG92_01925</name>
</gene>
<sequence>MDNPLYYVGIDIAKAKFDVAVKLQNGKHKHKVFKNNPEGFQSLMQWLNIFGETFHCVMEATNIYHEALADFLFQQQITVSVINPKCSANFTKTDNLRSKTDKIDAKMLADYADEKRHKLPVYQPISPAQGALLRKNRQLDHLKKQLVQEKTRLTMLIDSDCIASTQQMIAFINVQIKALEKTIKLCVNADNTLKNNVKLLCSIPAIGFTTAVQLIAYLGDGNRFKNAKAAATFAGLTPMIKRSGKSLNTVMGISKIGQSDIRKALFCPAMNFAFGCYKNSVYRSFVLRLLECGKPKMVIITALMRKLVTIAQAVLQKQTAFNLDIFIK</sequence>
<protein>
    <submittedName>
        <fullName evidence="3">IS110 family transposase</fullName>
    </submittedName>
</protein>
<reference evidence="3 4" key="1">
    <citation type="submission" date="2016-10" db="EMBL/GenBank/DDBJ databases">
        <title>Rodentibacter gen. nov. and new species.</title>
        <authorList>
            <person name="Christensen H."/>
        </authorList>
    </citation>
    <scope>NUCLEOTIDE SEQUENCE [LARGE SCALE GENOMIC DNA]</scope>
    <source>
        <strain evidence="3 4">Ac81</strain>
    </source>
</reference>
<dbReference type="AlphaFoldDB" id="A0A1V3L1P5"/>
<evidence type="ECO:0000313" key="3">
    <source>
        <dbReference type="EMBL" id="OOF83761.1"/>
    </source>
</evidence>
<dbReference type="PANTHER" id="PTHR33055">
    <property type="entry name" value="TRANSPOSASE FOR INSERTION SEQUENCE ELEMENT IS1111A"/>
    <property type="match status" value="1"/>
</dbReference>